<gene>
    <name evidence="1" type="ORF">N7452_009803</name>
</gene>
<dbReference type="Proteomes" id="UP001147695">
    <property type="component" value="Unassembled WGS sequence"/>
</dbReference>
<evidence type="ECO:0000313" key="1">
    <source>
        <dbReference type="EMBL" id="KAJ5329413.1"/>
    </source>
</evidence>
<reference evidence="1" key="2">
    <citation type="journal article" date="2023" name="IMA Fungus">
        <title>Comparative genomic study of the Penicillium genus elucidates a diverse pangenome and 15 lateral gene transfer events.</title>
        <authorList>
            <person name="Petersen C."/>
            <person name="Sorensen T."/>
            <person name="Nielsen M.R."/>
            <person name="Sondergaard T.E."/>
            <person name="Sorensen J.L."/>
            <person name="Fitzpatrick D.A."/>
            <person name="Frisvad J.C."/>
            <person name="Nielsen K.L."/>
        </authorList>
    </citation>
    <scope>NUCLEOTIDE SEQUENCE</scope>
    <source>
        <strain evidence="1">IBT 35673</strain>
    </source>
</reference>
<protein>
    <submittedName>
        <fullName evidence="1">Uncharacterized protein</fullName>
    </submittedName>
</protein>
<sequence>MVSSSKLRRIGEALGLTTQGDIRDRPKKLSDKDLARSLVSNRMGLSAASTGLLINSCITKFMPVFIFPATINAWQVGVKVVDLYRLARETKIRIASDPRLNALFSAGHDKAVAIGVCLKVCTAGVGLGLDNLEAVLNAFTKLQGSVSGKQLPLAIIASLKSDHHFTALDKVVHKMNSGIADWVGEKASGGLLHGNEVLKTETTAEGIAKIAANGNSVERIAFTGAVAGGVSELVQPVVQPIEIGMDKYRNHRFDQTYGCNKPSQTERMRKFFRKYEQRFRDSVLH</sequence>
<dbReference type="AlphaFoldDB" id="A0A9W9QBS1"/>
<organism evidence="1 2">
    <name type="scientific">Penicillium brevicompactum</name>
    <dbReference type="NCBI Taxonomy" id="5074"/>
    <lineage>
        <taxon>Eukaryota</taxon>
        <taxon>Fungi</taxon>
        <taxon>Dikarya</taxon>
        <taxon>Ascomycota</taxon>
        <taxon>Pezizomycotina</taxon>
        <taxon>Eurotiomycetes</taxon>
        <taxon>Eurotiomycetidae</taxon>
        <taxon>Eurotiales</taxon>
        <taxon>Aspergillaceae</taxon>
        <taxon>Penicillium</taxon>
    </lineage>
</organism>
<comment type="caution">
    <text evidence="1">The sequence shown here is derived from an EMBL/GenBank/DDBJ whole genome shotgun (WGS) entry which is preliminary data.</text>
</comment>
<accession>A0A9W9QBS1</accession>
<evidence type="ECO:0000313" key="2">
    <source>
        <dbReference type="Proteomes" id="UP001147695"/>
    </source>
</evidence>
<proteinExistence type="predicted"/>
<dbReference type="EMBL" id="JAPZBQ010000005">
    <property type="protein sequence ID" value="KAJ5329413.1"/>
    <property type="molecule type" value="Genomic_DNA"/>
</dbReference>
<reference evidence="1" key="1">
    <citation type="submission" date="2022-12" db="EMBL/GenBank/DDBJ databases">
        <authorList>
            <person name="Petersen C."/>
        </authorList>
    </citation>
    <scope>NUCLEOTIDE SEQUENCE</scope>
    <source>
        <strain evidence="1">IBT 35673</strain>
    </source>
</reference>
<name>A0A9W9QBS1_PENBR</name>